<dbReference type="PANTHER" id="PTHR33960">
    <property type="entry name" value="SIMILAR TO KIAA0825 PROTEIN"/>
    <property type="match status" value="1"/>
</dbReference>
<dbReference type="AlphaFoldDB" id="A0AAW2IAP4"/>
<accession>A0AAW2IAP4</accession>
<comment type="caution">
    <text evidence="1">The sequence shown here is derived from an EMBL/GenBank/DDBJ whole genome shotgun (WGS) entry which is preliminary data.</text>
</comment>
<dbReference type="PANTHER" id="PTHR33960:SF1">
    <property type="entry name" value="SIMILAR TO KIAA0825 PROTEIN"/>
    <property type="match status" value="1"/>
</dbReference>
<proteinExistence type="predicted"/>
<gene>
    <name evidence="1" type="ORF">PYX00_000321</name>
</gene>
<name>A0AAW2IAP4_9NEOP</name>
<sequence length="764" mass="84684">MEIMEEGNLLDRVRILLQRDLDYYGQHQTVLQETLCTGIVGGLLDFPHYASFAAVKLVMWWEEQFKGAFRKPSGLIGTACEDVTDDVDRGCGGIVANAAPGEFVNMAIDTSNQLLEHLHVLSQEALDHADLTVLTGTLGAAALIKNTLWCYNEQVDVKGSSSLHAGYKQYQEMSEALAERLLDLHCRLLSLYVMQDADSLSWDHPHPFFEGERGSFVVQMWWLYMQGTRQDLWNSVPPKTAQRVLAGMLNESLTILASRYNQAEPSPARSLLLITDISNVLMCVNELLPSICNDASELLGLNGGSKILRDIHSKCHQLLICFVLRGCPLSTLFKVFRLGLENVVAFEDRCESFAPWMFLVAPELVGSTADCISDLSDGHAIMLELKVLAAQPQPSYPLLLNILTMRDFKVATLLLQKMIPLLEKEEVKSSIVGAAGNIKCNGFLCSGGGDCKNIDDSAYDAVHALTVVMINVCSVEDISRLFLPAIEKSGPSWASCLDRHQVWNLNRPPWLAAILAYLEPPLIPLVHTIIRAANAGETVEQTIALTLAGLLKMADVLPPQIFKVAFVLQEDIPADVKPLGKSVLMQMLISVVYELLTKSKEDSATALAEALCHLRVPPNVIDQLEDSAEEYIEDTELALVSDITVSRILFTQVGRRALKSAYHCVIQNQEWLLSMLIPGYVPSTSSNSLLHKMFHIGKKPFDQVLSGEWKPDYLSILERPLSLSRETAWLNLSKRPDFMGHSSTVSKHDRAVVENISSMFLNAE</sequence>
<dbReference type="Pfam" id="PF14906">
    <property type="entry name" value="DUF4495"/>
    <property type="match status" value="1"/>
</dbReference>
<organism evidence="1">
    <name type="scientific">Menopon gallinae</name>
    <name type="common">poultry shaft louse</name>
    <dbReference type="NCBI Taxonomy" id="328185"/>
    <lineage>
        <taxon>Eukaryota</taxon>
        <taxon>Metazoa</taxon>
        <taxon>Ecdysozoa</taxon>
        <taxon>Arthropoda</taxon>
        <taxon>Hexapoda</taxon>
        <taxon>Insecta</taxon>
        <taxon>Pterygota</taxon>
        <taxon>Neoptera</taxon>
        <taxon>Paraneoptera</taxon>
        <taxon>Psocodea</taxon>
        <taxon>Troctomorpha</taxon>
        <taxon>Phthiraptera</taxon>
        <taxon>Amblycera</taxon>
        <taxon>Menoponidae</taxon>
        <taxon>Menopon</taxon>
    </lineage>
</organism>
<dbReference type="EMBL" id="JARGDH010000001">
    <property type="protein sequence ID" value="KAL0278515.1"/>
    <property type="molecule type" value="Genomic_DNA"/>
</dbReference>
<dbReference type="InterPro" id="IPR027993">
    <property type="entry name" value="DUF4495"/>
</dbReference>
<evidence type="ECO:0000313" key="1">
    <source>
        <dbReference type="EMBL" id="KAL0278515.1"/>
    </source>
</evidence>
<reference evidence="1" key="1">
    <citation type="journal article" date="2024" name="Gigascience">
        <title>Chromosome-level genome of the poultry shaft louse Menopon gallinae provides insight into the host-switching and adaptive evolution of parasitic lice.</title>
        <authorList>
            <person name="Xu Y."/>
            <person name="Ma L."/>
            <person name="Liu S."/>
            <person name="Liang Y."/>
            <person name="Liu Q."/>
            <person name="He Z."/>
            <person name="Tian L."/>
            <person name="Duan Y."/>
            <person name="Cai W."/>
            <person name="Li H."/>
            <person name="Song F."/>
        </authorList>
    </citation>
    <scope>NUCLEOTIDE SEQUENCE</scope>
    <source>
        <strain evidence="1">Cailab_2023a</strain>
    </source>
</reference>
<protein>
    <submittedName>
        <fullName evidence="1">Uncharacterized protein</fullName>
    </submittedName>
</protein>